<feature type="compositionally biased region" description="Basic and acidic residues" evidence="5">
    <location>
        <begin position="383"/>
        <end position="393"/>
    </location>
</feature>
<evidence type="ECO:0000259" key="7">
    <source>
        <dbReference type="Pfam" id="PF03151"/>
    </source>
</evidence>
<proteinExistence type="predicted"/>
<feature type="region of interest" description="Disordered" evidence="5">
    <location>
        <begin position="1"/>
        <end position="45"/>
    </location>
</feature>
<dbReference type="Proteomes" id="UP000041254">
    <property type="component" value="Unassembled WGS sequence"/>
</dbReference>
<feature type="region of interest" description="Disordered" evidence="5">
    <location>
        <begin position="366"/>
        <end position="393"/>
    </location>
</feature>
<dbReference type="FunCoup" id="A0A0G4GAJ5">
    <property type="interactions" value="41"/>
</dbReference>
<dbReference type="PhylomeDB" id="A0A0G4GAJ5"/>
<feature type="transmembrane region" description="Helical" evidence="6">
    <location>
        <begin position="127"/>
        <end position="148"/>
    </location>
</feature>
<evidence type="ECO:0000256" key="1">
    <source>
        <dbReference type="ARBA" id="ARBA00004141"/>
    </source>
</evidence>
<keyword evidence="9" id="KW-1185">Reference proteome</keyword>
<dbReference type="Pfam" id="PF03151">
    <property type="entry name" value="TPT"/>
    <property type="match status" value="1"/>
</dbReference>
<dbReference type="InParanoid" id="A0A0G4GAJ5"/>
<feature type="compositionally biased region" description="Polar residues" evidence="5">
    <location>
        <begin position="1"/>
        <end position="18"/>
    </location>
</feature>
<keyword evidence="3 6" id="KW-1133">Transmembrane helix</keyword>
<organism evidence="8 9">
    <name type="scientific">Vitrella brassicaformis (strain CCMP3155)</name>
    <dbReference type="NCBI Taxonomy" id="1169540"/>
    <lineage>
        <taxon>Eukaryota</taxon>
        <taxon>Sar</taxon>
        <taxon>Alveolata</taxon>
        <taxon>Colpodellida</taxon>
        <taxon>Vitrellaceae</taxon>
        <taxon>Vitrella</taxon>
    </lineage>
</organism>
<feature type="transmembrane region" description="Helical" evidence="6">
    <location>
        <begin position="243"/>
        <end position="262"/>
    </location>
</feature>
<feature type="domain" description="Sugar phosphate transporter" evidence="7">
    <location>
        <begin position="65"/>
        <end position="357"/>
    </location>
</feature>
<evidence type="ECO:0000256" key="2">
    <source>
        <dbReference type="ARBA" id="ARBA00022692"/>
    </source>
</evidence>
<evidence type="ECO:0000256" key="3">
    <source>
        <dbReference type="ARBA" id="ARBA00022989"/>
    </source>
</evidence>
<gene>
    <name evidence="8" type="ORF">Vbra_22713</name>
</gene>
<feature type="transmembrane region" description="Helical" evidence="6">
    <location>
        <begin position="47"/>
        <end position="67"/>
    </location>
</feature>
<dbReference type="PANTHER" id="PTHR11132">
    <property type="entry name" value="SOLUTE CARRIER FAMILY 35"/>
    <property type="match status" value="1"/>
</dbReference>
<accession>A0A0G4GAJ5</accession>
<feature type="transmembrane region" description="Helical" evidence="6">
    <location>
        <begin position="203"/>
        <end position="222"/>
    </location>
</feature>
<dbReference type="OrthoDB" id="5547497at2759"/>
<feature type="transmembrane region" description="Helical" evidence="6">
    <location>
        <begin position="282"/>
        <end position="306"/>
    </location>
</feature>
<dbReference type="VEuPathDB" id="CryptoDB:Vbra_22713"/>
<evidence type="ECO:0000256" key="4">
    <source>
        <dbReference type="ARBA" id="ARBA00023136"/>
    </source>
</evidence>
<feature type="transmembrane region" description="Helical" evidence="6">
    <location>
        <begin position="340"/>
        <end position="361"/>
    </location>
</feature>
<dbReference type="SUPFAM" id="SSF103481">
    <property type="entry name" value="Multidrug resistance efflux transporter EmrE"/>
    <property type="match status" value="1"/>
</dbReference>
<feature type="transmembrane region" description="Helical" evidence="6">
    <location>
        <begin position="87"/>
        <end position="106"/>
    </location>
</feature>
<comment type="subcellular location">
    <subcellularLocation>
        <location evidence="1">Membrane</location>
        <topology evidence="1">Multi-pass membrane protein</topology>
    </subcellularLocation>
</comment>
<dbReference type="GO" id="GO:0016020">
    <property type="term" value="C:membrane"/>
    <property type="evidence" value="ECO:0007669"/>
    <property type="project" value="UniProtKB-SubCell"/>
</dbReference>
<dbReference type="OMA" id="ITKEYEC"/>
<keyword evidence="2 6" id="KW-0812">Transmembrane</keyword>
<dbReference type="AlphaFoldDB" id="A0A0G4GAJ5"/>
<dbReference type="InterPro" id="IPR004853">
    <property type="entry name" value="Sugar_P_trans_dom"/>
</dbReference>
<feature type="transmembrane region" description="Helical" evidence="6">
    <location>
        <begin position="179"/>
        <end position="197"/>
    </location>
</feature>
<name>A0A0G4GAJ5_VITBC</name>
<dbReference type="InterPro" id="IPR050186">
    <property type="entry name" value="TPT_transporter"/>
</dbReference>
<reference evidence="8 9" key="1">
    <citation type="submission" date="2014-11" db="EMBL/GenBank/DDBJ databases">
        <authorList>
            <person name="Zhu J."/>
            <person name="Qi W."/>
            <person name="Song R."/>
        </authorList>
    </citation>
    <scope>NUCLEOTIDE SEQUENCE [LARGE SCALE GENOMIC DNA]</scope>
</reference>
<dbReference type="EMBL" id="CDMY01000610">
    <property type="protein sequence ID" value="CEM26000.1"/>
    <property type="molecule type" value="Genomic_DNA"/>
</dbReference>
<protein>
    <recommendedName>
        <fullName evidence="7">Sugar phosphate transporter domain-containing protein</fullName>
    </recommendedName>
</protein>
<evidence type="ECO:0000256" key="5">
    <source>
        <dbReference type="SAM" id="MobiDB-lite"/>
    </source>
</evidence>
<evidence type="ECO:0000313" key="9">
    <source>
        <dbReference type="Proteomes" id="UP000041254"/>
    </source>
</evidence>
<keyword evidence="4 6" id="KW-0472">Membrane</keyword>
<evidence type="ECO:0000313" key="8">
    <source>
        <dbReference type="EMBL" id="CEM26000.1"/>
    </source>
</evidence>
<feature type="transmembrane region" description="Helical" evidence="6">
    <location>
        <begin position="154"/>
        <end position="172"/>
    </location>
</feature>
<evidence type="ECO:0000256" key="6">
    <source>
        <dbReference type="SAM" id="Phobius"/>
    </source>
</evidence>
<sequence>MAETASSTCPSDTQSTPSSPAPDGKTPCSAEDDTHTRTSNDTPPSPPFSTAFAVSSYCACSIGLVWLNRLLFTEMVPLPLFLSWVQQVIGLMLSVVLGSWTCHTSCPVSVKGFFRPIEWRWEDGRRVLPLAVLFVGMLAFNNICLRYVQVAVYQVARSTSILFNLLLSSLLLKSDPLSMEALSACLVALLGLLIATFDPDTLSVFGALTGSLGSLFGAFYMVGVKHVGGQVSFAHQNGAECQLMAYVNSYALVLFPPLIWLSGEYDQLVDQVFSGDAGVPRQWVLCVLVMVSGLMGVGISFTTFLCLRVVSPVTCVVIGYVKSCVQTIGGVAVFSETLTAKGWLGTLVCLAGSFWYSYASYKEKRGKTHKSSCSAAEQQEGDGSIREEGKKEQ</sequence>
<dbReference type="InterPro" id="IPR037185">
    <property type="entry name" value="EmrE-like"/>
</dbReference>